<dbReference type="Proteomes" id="UP000031967">
    <property type="component" value="Unassembled WGS sequence"/>
</dbReference>
<evidence type="ECO:0000256" key="1">
    <source>
        <dbReference type="ARBA" id="ARBA00005953"/>
    </source>
</evidence>
<keyword evidence="2" id="KW-0378">Hydrolase</keyword>
<dbReference type="RefSeq" id="WP_041048707.1">
    <property type="nucleotide sequence ID" value="NZ_JXAK01000029.1"/>
</dbReference>
<dbReference type="Pfam" id="PF13279">
    <property type="entry name" value="4HBT_2"/>
    <property type="match status" value="1"/>
</dbReference>
<dbReference type="InterPro" id="IPR050563">
    <property type="entry name" value="4-hydroxybenzoyl-CoA_TE"/>
</dbReference>
<keyword evidence="4" id="KW-1185">Reference proteome</keyword>
<dbReference type="PANTHER" id="PTHR31793:SF27">
    <property type="entry name" value="NOVEL THIOESTERASE SUPERFAMILY DOMAIN AND SAPOSIN A-TYPE DOMAIN CONTAINING PROTEIN (0610012H03RIK)"/>
    <property type="match status" value="1"/>
</dbReference>
<proteinExistence type="inferred from homology"/>
<reference evidence="3 4" key="1">
    <citation type="submission" date="2014-12" db="EMBL/GenBank/DDBJ databases">
        <title>Draft genome sequence of Paenibacillus kamchatkensis strain B-2647.</title>
        <authorList>
            <person name="Karlyshev A.V."/>
            <person name="Kudryashova E.B."/>
        </authorList>
    </citation>
    <scope>NUCLEOTIDE SEQUENCE [LARGE SCALE GENOMIC DNA]</scope>
    <source>
        <strain evidence="3 4">VKM B-2647</strain>
    </source>
</reference>
<comment type="similarity">
    <text evidence="1">Belongs to the 4-hydroxybenzoyl-CoA thioesterase family.</text>
</comment>
<dbReference type="Gene3D" id="3.10.129.10">
    <property type="entry name" value="Hotdog Thioesterase"/>
    <property type="match status" value="1"/>
</dbReference>
<dbReference type="PANTHER" id="PTHR31793">
    <property type="entry name" value="4-HYDROXYBENZOYL-COA THIOESTERASE FAMILY MEMBER"/>
    <property type="match status" value="1"/>
</dbReference>
<evidence type="ECO:0000313" key="3">
    <source>
        <dbReference type="EMBL" id="KIL39910.1"/>
    </source>
</evidence>
<evidence type="ECO:0000313" key="4">
    <source>
        <dbReference type="Proteomes" id="UP000031967"/>
    </source>
</evidence>
<dbReference type="SUPFAM" id="SSF54637">
    <property type="entry name" value="Thioesterase/thiol ester dehydrase-isomerase"/>
    <property type="match status" value="1"/>
</dbReference>
<name>A0ABR5AH60_9BACL</name>
<dbReference type="CDD" id="cd00586">
    <property type="entry name" value="4HBT"/>
    <property type="match status" value="1"/>
</dbReference>
<accession>A0ABR5AH60</accession>
<sequence>MNASSVDLSQYRFSSPAKVRFCETDANGHMNHVTAVIYMEQARTDFLLGLGLFGREQAERSGNTFVLAGQSVAYRSQAYFGDPIDTYVRVSRIGRSSLDMEYVLLHRQTSAVIATGTSTMVHFDVKEQRSTPLPGDLEGRIAAFEASLPPAKPSGTS</sequence>
<evidence type="ECO:0008006" key="5">
    <source>
        <dbReference type="Google" id="ProtNLM"/>
    </source>
</evidence>
<evidence type="ECO:0000256" key="2">
    <source>
        <dbReference type="ARBA" id="ARBA00022801"/>
    </source>
</evidence>
<dbReference type="EMBL" id="JXAK01000029">
    <property type="protein sequence ID" value="KIL39910.1"/>
    <property type="molecule type" value="Genomic_DNA"/>
</dbReference>
<dbReference type="InterPro" id="IPR029069">
    <property type="entry name" value="HotDog_dom_sf"/>
</dbReference>
<comment type="caution">
    <text evidence="3">The sequence shown here is derived from an EMBL/GenBank/DDBJ whole genome shotgun (WGS) entry which is preliminary data.</text>
</comment>
<gene>
    <name evidence="3" type="ORF">SD70_16920</name>
</gene>
<organism evidence="3 4">
    <name type="scientific">Gordoniibacillus kamchatkensis</name>
    <dbReference type="NCBI Taxonomy" id="1590651"/>
    <lineage>
        <taxon>Bacteria</taxon>
        <taxon>Bacillati</taxon>
        <taxon>Bacillota</taxon>
        <taxon>Bacilli</taxon>
        <taxon>Bacillales</taxon>
        <taxon>Paenibacillaceae</taxon>
        <taxon>Gordoniibacillus</taxon>
    </lineage>
</organism>
<protein>
    <recommendedName>
        <fullName evidence="5">Thioesterase</fullName>
    </recommendedName>
</protein>